<comment type="caution">
    <text evidence="2">The sequence shown here is derived from an EMBL/GenBank/DDBJ whole genome shotgun (WGS) entry which is preliminary data.</text>
</comment>
<gene>
    <name evidence="2" type="ORF">CNYM01_08879</name>
</gene>
<keyword evidence="3" id="KW-1185">Reference proteome</keyword>
<evidence type="ECO:0000313" key="2">
    <source>
        <dbReference type="EMBL" id="KXH39062.1"/>
    </source>
</evidence>
<dbReference type="AlphaFoldDB" id="A0A135ST35"/>
<dbReference type="EMBL" id="JEMN01001373">
    <property type="protein sequence ID" value="KXH39062.1"/>
    <property type="molecule type" value="Genomic_DNA"/>
</dbReference>
<name>A0A135ST35_9PEZI</name>
<feature type="signal peptide" evidence="1">
    <location>
        <begin position="1"/>
        <end position="17"/>
    </location>
</feature>
<sequence length="197" mass="22156">MRFLQLLAYCVAASGLALPKLDTDLAVRDPGDLATTESIAFDADGILSRDSSAAWIEAEKVVGTLRHNTYYYFMSCNKAYPGQKGMTPSQQYTIDQTGCLHTGLIIGKTAVFQKKFKASYLHVRRLADNPNTWTQTRHDWDEVKRMQRIDYGGTTTSSKGNLDRVVRKGEEWIALSGGQYSADWNCLAYYRFMASKL</sequence>
<protein>
    <recommendedName>
        <fullName evidence="4">EC51a protein</fullName>
    </recommendedName>
</protein>
<evidence type="ECO:0008006" key="4">
    <source>
        <dbReference type="Google" id="ProtNLM"/>
    </source>
</evidence>
<evidence type="ECO:0000313" key="3">
    <source>
        <dbReference type="Proteomes" id="UP000070054"/>
    </source>
</evidence>
<reference evidence="2 3" key="1">
    <citation type="submission" date="2014-02" db="EMBL/GenBank/DDBJ databases">
        <title>The genome sequence of Colletotrichum nymphaeae SA-01.</title>
        <authorList>
            <person name="Baroncelli R."/>
            <person name="Thon M.R."/>
        </authorList>
    </citation>
    <scope>NUCLEOTIDE SEQUENCE [LARGE SCALE GENOMIC DNA]</scope>
    <source>
        <strain evidence="2 3">SA-01</strain>
    </source>
</reference>
<evidence type="ECO:0000256" key="1">
    <source>
        <dbReference type="SAM" id="SignalP"/>
    </source>
</evidence>
<dbReference type="OrthoDB" id="4850680at2759"/>
<keyword evidence="1" id="KW-0732">Signal</keyword>
<feature type="chain" id="PRO_5007802664" description="EC51a protein" evidence="1">
    <location>
        <begin position="18"/>
        <end position="197"/>
    </location>
</feature>
<accession>A0A135ST35</accession>
<organism evidence="2 3">
    <name type="scientific">Colletotrichum nymphaeae SA-01</name>
    <dbReference type="NCBI Taxonomy" id="1460502"/>
    <lineage>
        <taxon>Eukaryota</taxon>
        <taxon>Fungi</taxon>
        <taxon>Dikarya</taxon>
        <taxon>Ascomycota</taxon>
        <taxon>Pezizomycotina</taxon>
        <taxon>Sordariomycetes</taxon>
        <taxon>Hypocreomycetidae</taxon>
        <taxon>Glomerellales</taxon>
        <taxon>Glomerellaceae</taxon>
        <taxon>Colletotrichum</taxon>
        <taxon>Colletotrichum acutatum species complex</taxon>
    </lineage>
</organism>
<proteinExistence type="predicted"/>
<dbReference type="Proteomes" id="UP000070054">
    <property type="component" value="Unassembled WGS sequence"/>
</dbReference>